<dbReference type="AlphaFoldDB" id="A0A392UQG6"/>
<sequence length="47" mass="5440">ATPTTIPTTPPTGVAKQQPETENRRRRSGRRHRGWQSSGKRRQVTQW</sequence>
<reference evidence="2 3" key="1">
    <citation type="journal article" date="2018" name="Front. Plant Sci.">
        <title>Red Clover (Trifolium pratense) and Zigzag Clover (T. medium) - A Picture of Genomic Similarities and Differences.</title>
        <authorList>
            <person name="Dluhosova J."/>
            <person name="Istvanek J."/>
            <person name="Nedelnik J."/>
            <person name="Repkova J."/>
        </authorList>
    </citation>
    <scope>NUCLEOTIDE SEQUENCE [LARGE SCALE GENOMIC DNA]</scope>
    <source>
        <strain evidence="3">cv. 10/8</strain>
        <tissue evidence="2">Leaf</tissue>
    </source>
</reference>
<feature type="compositionally biased region" description="Basic residues" evidence="1">
    <location>
        <begin position="24"/>
        <end position="47"/>
    </location>
</feature>
<proteinExistence type="predicted"/>
<name>A0A392UQG6_9FABA</name>
<keyword evidence="3" id="KW-1185">Reference proteome</keyword>
<evidence type="ECO:0000256" key="1">
    <source>
        <dbReference type="SAM" id="MobiDB-lite"/>
    </source>
</evidence>
<organism evidence="2 3">
    <name type="scientific">Trifolium medium</name>
    <dbReference type="NCBI Taxonomy" id="97028"/>
    <lineage>
        <taxon>Eukaryota</taxon>
        <taxon>Viridiplantae</taxon>
        <taxon>Streptophyta</taxon>
        <taxon>Embryophyta</taxon>
        <taxon>Tracheophyta</taxon>
        <taxon>Spermatophyta</taxon>
        <taxon>Magnoliopsida</taxon>
        <taxon>eudicotyledons</taxon>
        <taxon>Gunneridae</taxon>
        <taxon>Pentapetalae</taxon>
        <taxon>rosids</taxon>
        <taxon>fabids</taxon>
        <taxon>Fabales</taxon>
        <taxon>Fabaceae</taxon>
        <taxon>Papilionoideae</taxon>
        <taxon>50 kb inversion clade</taxon>
        <taxon>NPAAA clade</taxon>
        <taxon>Hologalegina</taxon>
        <taxon>IRL clade</taxon>
        <taxon>Trifolieae</taxon>
        <taxon>Trifolium</taxon>
    </lineage>
</organism>
<dbReference type="Proteomes" id="UP000265520">
    <property type="component" value="Unassembled WGS sequence"/>
</dbReference>
<protein>
    <submittedName>
        <fullName evidence="2">Uncharacterized protein</fullName>
    </submittedName>
</protein>
<feature type="region of interest" description="Disordered" evidence="1">
    <location>
        <begin position="1"/>
        <end position="47"/>
    </location>
</feature>
<feature type="non-terminal residue" evidence="2">
    <location>
        <position position="1"/>
    </location>
</feature>
<evidence type="ECO:0000313" key="2">
    <source>
        <dbReference type="EMBL" id="MCI75692.1"/>
    </source>
</evidence>
<dbReference type="EMBL" id="LXQA010888922">
    <property type="protein sequence ID" value="MCI75692.1"/>
    <property type="molecule type" value="Genomic_DNA"/>
</dbReference>
<comment type="caution">
    <text evidence="2">The sequence shown here is derived from an EMBL/GenBank/DDBJ whole genome shotgun (WGS) entry which is preliminary data.</text>
</comment>
<accession>A0A392UQG6</accession>
<evidence type="ECO:0000313" key="3">
    <source>
        <dbReference type="Proteomes" id="UP000265520"/>
    </source>
</evidence>